<dbReference type="EMBL" id="CP036425">
    <property type="protein sequence ID" value="QDU34733.1"/>
    <property type="molecule type" value="Genomic_DNA"/>
</dbReference>
<gene>
    <name evidence="2" type="ORF">KS4_28070</name>
</gene>
<dbReference type="Proteomes" id="UP000317369">
    <property type="component" value="Chromosome"/>
</dbReference>
<keyword evidence="1" id="KW-1133">Transmembrane helix</keyword>
<dbReference type="RefSeq" id="WP_145078987.1">
    <property type="nucleotide sequence ID" value="NZ_CP036425.1"/>
</dbReference>
<reference evidence="2 3" key="1">
    <citation type="submission" date="2019-02" db="EMBL/GenBank/DDBJ databases">
        <title>Deep-cultivation of Planctomycetes and their phenomic and genomic characterization uncovers novel biology.</title>
        <authorList>
            <person name="Wiegand S."/>
            <person name="Jogler M."/>
            <person name="Boedeker C."/>
            <person name="Pinto D."/>
            <person name="Vollmers J."/>
            <person name="Rivas-Marin E."/>
            <person name="Kohn T."/>
            <person name="Peeters S.H."/>
            <person name="Heuer A."/>
            <person name="Rast P."/>
            <person name="Oberbeckmann S."/>
            <person name="Bunk B."/>
            <person name="Jeske O."/>
            <person name="Meyerdierks A."/>
            <person name="Storesund J.E."/>
            <person name="Kallscheuer N."/>
            <person name="Luecker S."/>
            <person name="Lage O.M."/>
            <person name="Pohl T."/>
            <person name="Merkel B.J."/>
            <person name="Hornburger P."/>
            <person name="Mueller R.-W."/>
            <person name="Bruemmer F."/>
            <person name="Labrenz M."/>
            <person name="Spormann A.M."/>
            <person name="Op den Camp H."/>
            <person name="Overmann J."/>
            <person name="Amann R."/>
            <person name="Jetten M.S.M."/>
            <person name="Mascher T."/>
            <person name="Medema M.H."/>
            <person name="Devos D.P."/>
            <person name="Kaster A.-K."/>
            <person name="Ovreas L."/>
            <person name="Rohde M."/>
            <person name="Galperin M.Y."/>
            <person name="Jogler C."/>
        </authorList>
    </citation>
    <scope>NUCLEOTIDE SEQUENCE [LARGE SCALE GENOMIC DNA]</scope>
    <source>
        <strain evidence="2 3">KS4</strain>
    </source>
</reference>
<evidence type="ECO:0008006" key="4">
    <source>
        <dbReference type="Google" id="ProtNLM"/>
    </source>
</evidence>
<dbReference type="AlphaFoldDB" id="A0A517YWX4"/>
<evidence type="ECO:0000313" key="3">
    <source>
        <dbReference type="Proteomes" id="UP000317369"/>
    </source>
</evidence>
<protein>
    <recommendedName>
        <fullName evidence="4">DUF4149 domain-containing protein</fullName>
    </recommendedName>
</protein>
<proteinExistence type="predicted"/>
<accession>A0A517YWX4</accession>
<keyword evidence="1" id="KW-0472">Membrane</keyword>
<organism evidence="2 3">
    <name type="scientific">Poriferisphaera corsica</name>
    <dbReference type="NCBI Taxonomy" id="2528020"/>
    <lineage>
        <taxon>Bacteria</taxon>
        <taxon>Pseudomonadati</taxon>
        <taxon>Planctomycetota</taxon>
        <taxon>Phycisphaerae</taxon>
        <taxon>Phycisphaerales</taxon>
        <taxon>Phycisphaeraceae</taxon>
        <taxon>Poriferisphaera</taxon>
    </lineage>
</organism>
<evidence type="ECO:0000256" key="1">
    <source>
        <dbReference type="SAM" id="Phobius"/>
    </source>
</evidence>
<dbReference type="KEGG" id="pcor:KS4_28070"/>
<name>A0A517YWX4_9BACT</name>
<evidence type="ECO:0000313" key="2">
    <source>
        <dbReference type="EMBL" id="QDU34733.1"/>
    </source>
</evidence>
<feature type="transmembrane region" description="Helical" evidence="1">
    <location>
        <begin position="7"/>
        <end position="31"/>
    </location>
</feature>
<feature type="transmembrane region" description="Helical" evidence="1">
    <location>
        <begin position="161"/>
        <end position="179"/>
    </location>
</feature>
<keyword evidence="3" id="KW-1185">Reference proteome</keyword>
<sequence length="195" mass="21882">MTKLIQSFYYLFLGSWLGSLIMLALTAAASFKTLRTYQAIPGIEPYNLPIFANKYPEILAGAVVGQSVEYLTLFQIICAIGTFLALFLNYTINRKQNRKLPSFIRTTLYLLTVATLLIHIFLTAPSMNSLRDKIYNPDITQTDRDAAYTKFQSLHKFSERSTGSAVFLLAAIILISPFTQKPRSIQPLDSPPTNS</sequence>
<keyword evidence="1" id="KW-0812">Transmembrane</keyword>
<feature type="transmembrane region" description="Helical" evidence="1">
    <location>
        <begin position="102"/>
        <end position="122"/>
    </location>
</feature>
<feature type="transmembrane region" description="Helical" evidence="1">
    <location>
        <begin position="70"/>
        <end position="90"/>
    </location>
</feature>